<dbReference type="Proteomes" id="UP001202180">
    <property type="component" value="Unassembled WGS sequence"/>
</dbReference>
<gene>
    <name evidence="1" type="ORF">M0L20_29585</name>
</gene>
<accession>A0ABT0HWZ3</accession>
<dbReference type="EMBL" id="JALPRF010000015">
    <property type="protein sequence ID" value="MCK8496055.1"/>
    <property type="molecule type" value="Genomic_DNA"/>
</dbReference>
<evidence type="ECO:0000313" key="2">
    <source>
        <dbReference type="Proteomes" id="UP001202180"/>
    </source>
</evidence>
<keyword evidence="2" id="KW-1185">Reference proteome</keyword>
<dbReference type="RefSeq" id="WP_248480912.1">
    <property type="nucleotide sequence ID" value="NZ_JALPRF010000015.1"/>
</dbReference>
<name>A0ABT0HWZ3_9BACT</name>
<organism evidence="1 2">
    <name type="scientific">Spirosoma liriopis</name>
    <dbReference type="NCBI Taxonomy" id="2937440"/>
    <lineage>
        <taxon>Bacteria</taxon>
        <taxon>Pseudomonadati</taxon>
        <taxon>Bacteroidota</taxon>
        <taxon>Cytophagia</taxon>
        <taxon>Cytophagales</taxon>
        <taxon>Cytophagaceae</taxon>
        <taxon>Spirosoma</taxon>
    </lineage>
</organism>
<sequence>MNEIKLPNIFITNLNEEVIFNPLIIGWDGIAFFKHLVRECWRSGKISLTDSEIGEMFSIAEKRRAKLKQLFKDHGLVIITTGGQKHNITTYTVRFDHIAINPNALRVVYRPGKGGLSSEKLDALAAEYSKMYEVQKGLLEHFKEEVPISELRAIISEMNRSLVAHAEVIQDSRNKAWRAEPLKLVADPRTLRQLRGALRYYEAKNLIAAFDTYAEYMTDKKYGLDQDDWLKAKEVPANIFSYFASFNKKKPYDIIQRCIAQRNNTTFDKRW</sequence>
<comment type="caution">
    <text evidence="1">The sequence shown here is derived from an EMBL/GenBank/DDBJ whole genome shotgun (WGS) entry which is preliminary data.</text>
</comment>
<protein>
    <submittedName>
        <fullName evidence="1">Uncharacterized protein</fullName>
    </submittedName>
</protein>
<evidence type="ECO:0000313" key="1">
    <source>
        <dbReference type="EMBL" id="MCK8496055.1"/>
    </source>
</evidence>
<proteinExistence type="predicted"/>
<reference evidence="1 2" key="1">
    <citation type="submission" date="2022-04" db="EMBL/GenBank/DDBJ databases">
        <title>Spirosoma sp. strain RP8 genome sequencing and assembly.</title>
        <authorList>
            <person name="Jung Y."/>
        </authorList>
    </citation>
    <scope>NUCLEOTIDE SEQUENCE [LARGE SCALE GENOMIC DNA]</scope>
    <source>
        <strain evidence="1 2">RP8</strain>
    </source>
</reference>